<dbReference type="Proteomes" id="UP001058330">
    <property type="component" value="Chromosome"/>
</dbReference>
<keyword evidence="3" id="KW-1185">Reference proteome</keyword>
<evidence type="ECO:0000313" key="3">
    <source>
        <dbReference type="Proteomes" id="UP001058330"/>
    </source>
</evidence>
<evidence type="ECO:0000313" key="2">
    <source>
        <dbReference type="EMBL" id="UVE51783.1"/>
    </source>
</evidence>
<reference evidence="2" key="1">
    <citation type="submission" date="2021-07" db="EMBL/GenBank/DDBJ databases">
        <title>Studies on halocins as antimicrobial molecules from haloarchaea.</title>
        <authorList>
            <person name="Kumar S."/>
            <person name="Khare S.K."/>
        </authorList>
    </citation>
    <scope>NUCLEOTIDE SEQUENCE</scope>
    <source>
        <strain evidence="2">NCIM 5678</strain>
    </source>
</reference>
<accession>A0ABY5RL78</accession>
<evidence type="ECO:0008006" key="4">
    <source>
        <dbReference type="Google" id="ProtNLM"/>
    </source>
</evidence>
<evidence type="ECO:0000256" key="1">
    <source>
        <dbReference type="SAM" id="MobiDB-lite"/>
    </source>
</evidence>
<feature type="compositionally biased region" description="Polar residues" evidence="1">
    <location>
        <begin position="100"/>
        <end position="109"/>
    </location>
</feature>
<name>A0ABY5RL78_HALLR</name>
<organism evidence="2 3">
    <name type="scientific">Haloferax larsenii</name>
    <dbReference type="NCBI Taxonomy" id="302484"/>
    <lineage>
        <taxon>Archaea</taxon>
        <taxon>Methanobacteriati</taxon>
        <taxon>Methanobacteriota</taxon>
        <taxon>Stenosarchaea group</taxon>
        <taxon>Halobacteria</taxon>
        <taxon>Halobacteriales</taxon>
        <taxon>Haloferacaceae</taxon>
        <taxon>Haloferax</taxon>
    </lineage>
</organism>
<sequence>MTSLTGLASANGSDEEEAVEVRIDTAVENGTKYAVSIARNKTTKEIDGTILPVPVDEDDRLKKDDDSNSDNLTMYGISDDILSEIQPSVFNEEGSRANDGGTTISQTDSKQSDIWGPLRDVAKQSSSNSKIVTTQEEGLLESVVKEIAAGTKESINRLGVYYIESPEGTDCDATKNKNPHRQFCGSIDYEKSLGEFTEVIVSGTLGAIVGAAISGGVGAGIGTVVGGIAGFAIKELKDKTNASFVFRDIDKCAFGACAPVVKPYVSGLCMDEDEDLLSIDVGGIRDIPGAHLENGVSVSTGYRDVYKISD</sequence>
<proteinExistence type="predicted"/>
<gene>
    <name evidence="2" type="ORF">KU306_01045</name>
</gene>
<feature type="region of interest" description="Disordered" evidence="1">
    <location>
        <begin position="92"/>
        <end position="113"/>
    </location>
</feature>
<protein>
    <recommendedName>
        <fullName evidence="4">Glycine zipper</fullName>
    </recommendedName>
</protein>
<dbReference type="EMBL" id="CP078063">
    <property type="protein sequence ID" value="UVE51783.1"/>
    <property type="molecule type" value="Genomic_DNA"/>
</dbReference>